<evidence type="ECO:0000256" key="5">
    <source>
        <dbReference type="ARBA" id="ARBA00017171"/>
    </source>
</evidence>
<keyword evidence="8 16" id="KW-0812">Transmembrane</keyword>
<reference evidence="17 18" key="1">
    <citation type="submission" date="2019-11" db="EMBL/GenBank/DDBJ databases">
        <authorList>
            <person name="Khan S.A."/>
            <person name="Jeon C.O."/>
            <person name="Chun B.H."/>
        </authorList>
    </citation>
    <scope>NUCLEOTIDE SEQUENCE [LARGE SCALE GENOMIC DNA]</scope>
    <source>
        <strain evidence="17 18">IMCC 1097</strain>
    </source>
</reference>
<dbReference type="Gene3D" id="1.20.120.1760">
    <property type="match status" value="1"/>
</dbReference>
<keyword evidence="13" id="KW-1208">Phospholipid metabolism</keyword>
<evidence type="ECO:0000256" key="8">
    <source>
        <dbReference type="ARBA" id="ARBA00022692"/>
    </source>
</evidence>
<comment type="similarity">
    <text evidence="3 15">Belongs to the CDP-alcohol phosphatidyltransferase class-I family.</text>
</comment>
<evidence type="ECO:0000256" key="2">
    <source>
        <dbReference type="ARBA" id="ARBA00004127"/>
    </source>
</evidence>
<dbReference type="GO" id="GO:0016020">
    <property type="term" value="C:membrane"/>
    <property type="evidence" value="ECO:0007669"/>
    <property type="project" value="InterPro"/>
</dbReference>
<dbReference type="InterPro" id="IPR048254">
    <property type="entry name" value="CDP_ALCOHOL_P_TRANSF_CS"/>
</dbReference>
<keyword evidence="7 15" id="KW-0808">Transferase</keyword>
<dbReference type="InterPro" id="IPR004533">
    <property type="entry name" value="CDP-diaglyc--ser_O-PTrfase"/>
</dbReference>
<keyword evidence="6" id="KW-0444">Lipid biosynthesis</keyword>
<dbReference type="NCBIfam" id="TIGR00473">
    <property type="entry name" value="pssA"/>
    <property type="match status" value="1"/>
</dbReference>
<protein>
    <recommendedName>
        <fullName evidence="5">CDP-diacylglycerol--serine O-phosphatidyltransferase</fullName>
        <ecNumber evidence="4">2.7.8.8</ecNumber>
    </recommendedName>
    <alternativeName>
        <fullName evidence="14">Phosphatidylserine synthase</fullName>
    </alternativeName>
</protein>
<evidence type="ECO:0000256" key="16">
    <source>
        <dbReference type="SAM" id="Phobius"/>
    </source>
</evidence>
<keyword evidence="9 16" id="KW-1133">Transmembrane helix</keyword>
<dbReference type="InterPro" id="IPR050324">
    <property type="entry name" value="CDP-alcohol_PTase-I"/>
</dbReference>
<feature type="transmembrane region" description="Helical" evidence="16">
    <location>
        <begin position="50"/>
        <end position="67"/>
    </location>
</feature>
<feature type="transmembrane region" description="Helical" evidence="16">
    <location>
        <begin position="175"/>
        <end position="194"/>
    </location>
</feature>
<feature type="transmembrane region" description="Helical" evidence="16">
    <location>
        <begin position="20"/>
        <end position="38"/>
    </location>
</feature>
<dbReference type="PANTHER" id="PTHR14269">
    <property type="entry name" value="CDP-DIACYLGLYCEROL--GLYCEROL-3-PHOSPHATE 3-PHOSPHATIDYLTRANSFERASE-RELATED"/>
    <property type="match status" value="1"/>
</dbReference>
<dbReference type="OrthoDB" id="9777147at2"/>
<keyword evidence="11 16" id="KW-0472">Membrane</keyword>
<comment type="catalytic activity">
    <reaction evidence="1">
        <text>a CDP-1,2-diacyl-sn-glycerol + L-serine = a 1,2-diacyl-sn-glycero-3-phospho-L-serine + CMP + H(+)</text>
        <dbReference type="Rhea" id="RHEA:16913"/>
        <dbReference type="ChEBI" id="CHEBI:15378"/>
        <dbReference type="ChEBI" id="CHEBI:33384"/>
        <dbReference type="ChEBI" id="CHEBI:57262"/>
        <dbReference type="ChEBI" id="CHEBI:58332"/>
        <dbReference type="ChEBI" id="CHEBI:60377"/>
        <dbReference type="EC" id="2.7.8.8"/>
    </reaction>
</comment>
<evidence type="ECO:0000256" key="11">
    <source>
        <dbReference type="ARBA" id="ARBA00023136"/>
    </source>
</evidence>
<feature type="transmembrane region" description="Helical" evidence="16">
    <location>
        <begin position="88"/>
        <end position="107"/>
    </location>
</feature>
<dbReference type="AlphaFoldDB" id="A0A5Q2QIJ9"/>
<accession>A0A5Q2QIJ9</accession>
<dbReference type="RefSeq" id="WP_153714388.1">
    <property type="nucleotide sequence ID" value="NZ_CP045871.1"/>
</dbReference>
<dbReference type="EMBL" id="CP045871">
    <property type="protein sequence ID" value="QGG80885.1"/>
    <property type="molecule type" value="Genomic_DNA"/>
</dbReference>
<evidence type="ECO:0000313" key="18">
    <source>
        <dbReference type="Proteomes" id="UP000388235"/>
    </source>
</evidence>
<dbReference type="GO" id="GO:0008654">
    <property type="term" value="P:phospholipid biosynthetic process"/>
    <property type="evidence" value="ECO:0007669"/>
    <property type="project" value="UniProtKB-KW"/>
</dbReference>
<feature type="transmembrane region" description="Helical" evidence="16">
    <location>
        <begin position="229"/>
        <end position="246"/>
    </location>
</feature>
<dbReference type="Proteomes" id="UP000388235">
    <property type="component" value="Chromosome"/>
</dbReference>
<evidence type="ECO:0000256" key="12">
    <source>
        <dbReference type="ARBA" id="ARBA00023209"/>
    </source>
</evidence>
<dbReference type="InterPro" id="IPR043130">
    <property type="entry name" value="CDP-OH_PTrfase_TM_dom"/>
</dbReference>
<keyword evidence="10" id="KW-0443">Lipid metabolism</keyword>
<evidence type="ECO:0000256" key="7">
    <source>
        <dbReference type="ARBA" id="ARBA00022679"/>
    </source>
</evidence>
<evidence type="ECO:0000313" key="17">
    <source>
        <dbReference type="EMBL" id="QGG80885.1"/>
    </source>
</evidence>
<feature type="transmembrane region" description="Helical" evidence="16">
    <location>
        <begin position="143"/>
        <end position="163"/>
    </location>
</feature>
<evidence type="ECO:0000256" key="15">
    <source>
        <dbReference type="RuleBase" id="RU003750"/>
    </source>
</evidence>
<dbReference type="EC" id="2.7.8.8" evidence="4"/>
<organism evidence="17 18">
    <name type="scientific">Litorivicinus lipolyticus</name>
    <dbReference type="NCBI Taxonomy" id="418701"/>
    <lineage>
        <taxon>Bacteria</taxon>
        <taxon>Pseudomonadati</taxon>
        <taxon>Pseudomonadota</taxon>
        <taxon>Gammaproteobacteria</taxon>
        <taxon>Oceanospirillales</taxon>
        <taxon>Litorivicinaceae</taxon>
        <taxon>Litorivicinus</taxon>
    </lineage>
</organism>
<dbReference type="Pfam" id="PF01066">
    <property type="entry name" value="CDP-OH_P_transf"/>
    <property type="match status" value="1"/>
</dbReference>
<evidence type="ECO:0000256" key="1">
    <source>
        <dbReference type="ARBA" id="ARBA00000287"/>
    </source>
</evidence>
<dbReference type="GO" id="GO:0012505">
    <property type="term" value="C:endomembrane system"/>
    <property type="evidence" value="ECO:0007669"/>
    <property type="project" value="UniProtKB-SubCell"/>
</dbReference>
<feature type="transmembrane region" description="Helical" evidence="16">
    <location>
        <begin position="113"/>
        <end position="131"/>
    </location>
</feature>
<keyword evidence="12" id="KW-0594">Phospholipid biosynthesis</keyword>
<dbReference type="PROSITE" id="PS00379">
    <property type="entry name" value="CDP_ALCOHOL_P_TRANSF"/>
    <property type="match status" value="1"/>
</dbReference>
<name>A0A5Q2QIJ9_9GAMM</name>
<feature type="transmembrane region" description="Helical" evidence="16">
    <location>
        <begin position="206"/>
        <end position="223"/>
    </location>
</feature>
<keyword evidence="18" id="KW-1185">Reference proteome</keyword>
<evidence type="ECO:0000256" key="9">
    <source>
        <dbReference type="ARBA" id="ARBA00022989"/>
    </source>
</evidence>
<evidence type="ECO:0000256" key="4">
    <source>
        <dbReference type="ARBA" id="ARBA00013174"/>
    </source>
</evidence>
<dbReference type="PANTHER" id="PTHR14269:SF61">
    <property type="entry name" value="CDP-DIACYLGLYCEROL--SERINE O-PHOSPHATIDYLTRANSFERASE"/>
    <property type="match status" value="1"/>
</dbReference>
<sequence>MPADKQPVSIDRRAQRRGIYLLPNLITTAALLAGFYSIVNAMRATPENGLFVVAAISIIVAGVLDGMDGRVARMTNTQSEFGVQFDSLSDMVSFGVAPAILSFSFALQYGGKVGWIAAFIFVACAALRLARFNVQTETADKRFFTGLASPAAAGTVAALTWTLGDMAVDGRDWLVLYLPLTAALGGLMVSNVNYRSFKELDPGSKVPFVALAAVVVVYAVISLDPPRVLLLIAMIYLFSGPAEWALGRLRPGKPSGN</sequence>
<dbReference type="InterPro" id="IPR000462">
    <property type="entry name" value="CDP-OH_P_trans"/>
</dbReference>
<dbReference type="GO" id="GO:0003882">
    <property type="term" value="F:CDP-diacylglycerol-serine O-phosphatidyltransferase activity"/>
    <property type="evidence" value="ECO:0007669"/>
    <property type="project" value="UniProtKB-EC"/>
</dbReference>
<evidence type="ECO:0000256" key="3">
    <source>
        <dbReference type="ARBA" id="ARBA00010441"/>
    </source>
</evidence>
<evidence type="ECO:0000256" key="13">
    <source>
        <dbReference type="ARBA" id="ARBA00023264"/>
    </source>
</evidence>
<evidence type="ECO:0000256" key="14">
    <source>
        <dbReference type="ARBA" id="ARBA00032361"/>
    </source>
</evidence>
<evidence type="ECO:0000256" key="10">
    <source>
        <dbReference type="ARBA" id="ARBA00023098"/>
    </source>
</evidence>
<gene>
    <name evidence="17" type="primary">pssA</name>
    <name evidence="17" type="ORF">GH975_10030</name>
</gene>
<dbReference type="KEGG" id="llp:GH975_10030"/>
<comment type="subcellular location">
    <subcellularLocation>
        <location evidence="2">Endomembrane system</location>
        <topology evidence="2">Multi-pass membrane protein</topology>
    </subcellularLocation>
</comment>
<evidence type="ECO:0000256" key="6">
    <source>
        <dbReference type="ARBA" id="ARBA00022516"/>
    </source>
</evidence>
<proteinExistence type="inferred from homology"/>